<comment type="caution">
    <text evidence="1">The sequence shown here is derived from an EMBL/GenBank/DDBJ whole genome shotgun (WGS) entry which is preliminary data.</text>
</comment>
<evidence type="ECO:0000313" key="1">
    <source>
        <dbReference type="EMBL" id="CAI6333234.1"/>
    </source>
</evidence>
<proteinExistence type="predicted"/>
<dbReference type="AlphaFoldDB" id="A0A9W4UCL8"/>
<accession>A0A9W4UCL8</accession>
<keyword evidence="2" id="KW-1185">Reference proteome</keyword>
<name>A0A9W4UCL8_9PLEO</name>
<protein>
    <submittedName>
        <fullName evidence="1">Uncharacterized protein</fullName>
    </submittedName>
</protein>
<sequence>MPRLSLAWEDSCCCCCCCCCCVLAPHHLSTAQSVSHQVDAPSLCSDLVPLEHPSKAPSRLIRRLPVSPPDQFLHSVHGAARAPAMNQ</sequence>
<dbReference type="EMBL" id="CAOQHR010000004">
    <property type="protein sequence ID" value="CAI6333234.1"/>
    <property type="molecule type" value="Genomic_DNA"/>
</dbReference>
<reference evidence="1" key="1">
    <citation type="submission" date="2023-01" db="EMBL/GenBank/DDBJ databases">
        <authorList>
            <person name="Van Ghelder C."/>
            <person name="Rancurel C."/>
        </authorList>
    </citation>
    <scope>NUCLEOTIDE SEQUENCE</scope>
    <source>
        <strain evidence="1">CNCM I-4278</strain>
    </source>
</reference>
<gene>
    <name evidence="1" type="ORF">PDIGIT_LOCUS6272</name>
</gene>
<evidence type="ECO:0000313" key="2">
    <source>
        <dbReference type="Proteomes" id="UP001152607"/>
    </source>
</evidence>
<organism evidence="1 2">
    <name type="scientific">Periconia digitata</name>
    <dbReference type="NCBI Taxonomy" id="1303443"/>
    <lineage>
        <taxon>Eukaryota</taxon>
        <taxon>Fungi</taxon>
        <taxon>Dikarya</taxon>
        <taxon>Ascomycota</taxon>
        <taxon>Pezizomycotina</taxon>
        <taxon>Dothideomycetes</taxon>
        <taxon>Pleosporomycetidae</taxon>
        <taxon>Pleosporales</taxon>
        <taxon>Massarineae</taxon>
        <taxon>Periconiaceae</taxon>
        <taxon>Periconia</taxon>
    </lineage>
</organism>
<dbReference type="Proteomes" id="UP001152607">
    <property type="component" value="Unassembled WGS sequence"/>
</dbReference>